<dbReference type="InterPro" id="IPR018060">
    <property type="entry name" value="HTH_AraC"/>
</dbReference>
<dbReference type="Pfam" id="PF12833">
    <property type="entry name" value="HTH_18"/>
    <property type="match status" value="1"/>
</dbReference>
<evidence type="ECO:0000256" key="1">
    <source>
        <dbReference type="ARBA" id="ARBA00023015"/>
    </source>
</evidence>
<name>A0A1I6LXG3_9BACT</name>
<dbReference type="EMBL" id="FOZL01000001">
    <property type="protein sequence ID" value="SFS08146.1"/>
    <property type="molecule type" value="Genomic_DNA"/>
</dbReference>
<keyword evidence="2 5" id="KW-0238">DNA-binding</keyword>
<dbReference type="Proteomes" id="UP000199024">
    <property type="component" value="Unassembled WGS sequence"/>
</dbReference>
<dbReference type="GO" id="GO:0043565">
    <property type="term" value="F:sequence-specific DNA binding"/>
    <property type="evidence" value="ECO:0007669"/>
    <property type="project" value="InterPro"/>
</dbReference>
<dbReference type="PROSITE" id="PS00041">
    <property type="entry name" value="HTH_ARAC_FAMILY_1"/>
    <property type="match status" value="1"/>
</dbReference>
<dbReference type="PANTHER" id="PTHR46796:SF14">
    <property type="entry name" value="TRANSCRIPTIONAL REGULATORY PROTEIN"/>
    <property type="match status" value="1"/>
</dbReference>
<evidence type="ECO:0000256" key="3">
    <source>
        <dbReference type="ARBA" id="ARBA00023163"/>
    </source>
</evidence>
<dbReference type="Gene3D" id="1.10.10.60">
    <property type="entry name" value="Homeodomain-like"/>
    <property type="match status" value="2"/>
</dbReference>
<keyword evidence="6" id="KW-1185">Reference proteome</keyword>
<evidence type="ECO:0000313" key="6">
    <source>
        <dbReference type="Proteomes" id="UP000199024"/>
    </source>
</evidence>
<evidence type="ECO:0000256" key="2">
    <source>
        <dbReference type="ARBA" id="ARBA00023125"/>
    </source>
</evidence>
<gene>
    <name evidence="5" type="ORF">SAMN05421771_1438</name>
</gene>
<dbReference type="InterPro" id="IPR050204">
    <property type="entry name" value="AraC_XylS_family_regulators"/>
</dbReference>
<dbReference type="GO" id="GO:0003700">
    <property type="term" value="F:DNA-binding transcription factor activity"/>
    <property type="evidence" value="ECO:0007669"/>
    <property type="project" value="InterPro"/>
</dbReference>
<dbReference type="InterPro" id="IPR018062">
    <property type="entry name" value="HTH_AraC-typ_CS"/>
</dbReference>
<dbReference type="PROSITE" id="PS01124">
    <property type="entry name" value="HTH_ARAC_FAMILY_2"/>
    <property type="match status" value="1"/>
</dbReference>
<proteinExistence type="predicted"/>
<dbReference type="PANTHER" id="PTHR46796">
    <property type="entry name" value="HTH-TYPE TRANSCRIPTIONAL ACTIVATOR RHAS-RELATED"/>
    <property type="match status" value="1"/>
</dbReference>
<dbReference type="STRING" id="474950.SAMN05421771_1438"/>
<dbReference type="SUPFAM" id="SSF46689">
    <property type="entry name" value="Homeodomain-like"/>
    <property type="match status" value="2"/>
</dbReference>
<reference evidence="5 6" key="1">
    <citation type="submission" date="2016-10" db="EMBL/GenBank/DDBJ databases">
        <authorList>
            <person name="de Groot N.N."/>
        </authorList>
    </citation>
    <scope>NUCLEOTIDE SEQUENCE [LARGE SCALE GENOMIC DNA]</scope>
    <source>
        <strain evidence="5 6">DSM 21001</strain>
    </source>
</reference>
<evidence type="ECO:0000259" key="4">
    <source>
        <dbReference type="PROSITE" id="PS01124"/>
    </source>
</evidence>
<organism evidence="5 6">
    <name type="scientific">Granulicella pectinivorans</name>
    <dbReference type="NCBI Taxonomy" id="474950"/>
    <lineage>
        <taxon>Bacteria</taxon>
        <taxon>Pseudomonadati</taxon>
        <taxon>Acidobacteriota</taxon>
        <taxon>Terriglobia</taxon>
        <taxon>Terriglobales</taxon>
        <taxon>Acidobacteriaceae</taxon>
        <taxon>Granulicella</taxon>
    </lineage>
</organism>
<feature type="domain" description="HTH araC/xylS-type" evidence="4">
    <location>
        <begin position="197"/>
        <end position="299"/>
    </location>
</feature>
<keyword evidence="1" id="KW-0805">Transcription regulation</keyword>
<dbReference type="AlphaFoldDB" id="A0A1I6LXG3"/>
<protein>
    <submittedName>
        <fullName evidence="5">AraC-type DNA-binding protein</fullName>
    </submittedName>
</protein>
<dbReference type="InterPro" id="IPR009057">
    <property type="entry name" value="Homeodomain-like_sf"/>
</dbReference>
<sequence>MDGVRTNSMWKLRLHPSLGRGHQGPLFSSTDGLHDVTLIALVPRHGDRISVPRDEFLVTVYIGTGTTLEGTGTTRSEADGAFTQTPGEVSILGPRSLMVLSQLLETPIIQYRVPIAAIRCLAAHWKLGEVDSLKSPYLDCDPVLIHLSRVMCRLLERTPVSQTTIADHFVHSFYFHLLQQYGNRNETATEFSGGLSPRHKRIVEEALSCSSRREIKIKSVADQCGLSVGHFARVFRQTFGSPFHQHIMKIRIQRAKELLLTSDLSLGQISQTIGYADQATFTESFTRATRVSPGRFRREHLAARFA</sequence>
<dbReference type="SMART" id="SM00342">
    <property type="entry name" value="HTH_ARAC"/>
    <property type="match status" value="1"/>
</dbReference>
<keyword evidence="3" id="KW-0804">Transcription</keyword>
<accession>A0A1I6LXG3</accession>
<evidence type="ECO:0000313" key="5">
    <source>
        <dbReference type="EMBL" id="SFS08146.1"/>
    </source>
</evidence>